<organism evidence="2 3">
    <name type="scientific">Oxalobacter vibrioformis</name>
    <dbReference type="NCBI Taxonomy" id="933080"/>
    <lineage>
        <taxon>Bacteria</taxon>
        <taxon>Pseudomonadati</taxon>
        <taxon>Pseudomonadota</taxon>
        <taxon>Betaproteobacteria</taxon>
        <taxon>Burkholderiales</taxon>
        <taxon>Oxalobacteraceae</taxon>
        <taxon>Oxalobacter</taxon>
    </lineage>
</organism>
<dbReference type="Proteomes" id="UP001156215">
    <property type="component" value="Chromosome"/>
</dbReference>
<evidence type="ECO:0000313" key="2">
    <source>
        <dbReference type="EMBL" id="WAW10397.1"/>
    </source>
</evidence>
<gene>
    <name evidence="2" type="ORF">NB640_01650</name>
</gene>
<evidence type="ECO:0000256" key="1">
    <source>
        <dbReference type="SAM" id="Phobius"/>
    </source>
</evidence>
<protein>
    <submittedName>
        <fullName evidence="2">Uncharacterized protein</fullName>
    </submittedName>
</protein>
<dbReference type="RefSeq" id="WP_269309408.1">
    <property type="nucleotide sequence ID" value="NZ_CP098242.1"/>
</dbReference>
<dbReference type="EMBL" id="CP098242">
    <property type="protein sequence ID" value="WAW10397.1"/>
    <property type="molecule type" value="Genomic_DNA"/>
</dbReference>
<dbReference type="AlphaFoldDB" id="A0A9E9LX98"/>
<keyword evidence="1" id="KW-1133">Transmembrane helix</keyword>
<sequence>MSSGTNKGVGSLLAGCVACFLVVGLVFTGFYENGTPDTVLAKQIHHEAQSMQS</sequence>
<feature type="transmembrane region" description="Helical" evidence="1">
    <location>
        <begin position="12"/>
        <end position="31"/>
    </location>
</feature>
<accession>A0A9E9LX98</accession>
<keyword evidence="1" id="KW-0472">Membrane</keyword>
<dbReference type="KEGG" id="ovb:NB640_01650"/>
<evidence type="ECO:0000313" key="3">
    <source>
        <dbReference type="Proteomes" id="UP001156215"/>
    </source>
</evidence>
<name>A0A9E9LX98_9BURK</name>
<keyword evidence="3" id="KW-1185">Reference proteome</keyword>
<proteinExistence type="predicted"/>
<keyword evidence="1" id="KW-0812">Transmembrane</keyword>
<reference evidence="2" key="1">
    <citation type="journal article" date="2022" name="Front. Microbiol.">
        <title>New perspectives on an old grouping: The genomic and phenotypic variability of Oxalobacter formigenes and the implications for calcium oxalate stone prevention.</title>
        <authorList>
            <person name="Chmiel J.A."/>
            <person name="Carr C."/>
            <person name="Stuivenberg G.A."/>
            <person name="Venema R."/>
            <person name="Chanyi R.M."/>
            <person name="Al K.F."/>
            <person name="Giguere D."/>
            <person name="Say H."/>
            <person name="Akouris P.P."/>
            <person name="Dominguez Romero S.A."/>
            <person name="Kwong A."/>
            <person name="Tai V."/>
            <person name="Koval S.F."/>
            <person name="Razvi H."/>
            <person name="Bjazevic J."/>
            <person name="Burton J.P."/>
        </authorList>
    </citation>
    <scope>NUCLEOTIDE SEQUENCE</scope>
    <source>
        <strain evidence="2">WoOx3</strain>
    </source>
</reference>